<dbReference type="PANTHER" id="PTHR22777:SF17">
    <property type="entry name" value="UPF0053 PROTEIN SLL0260"/>
    <property type="match status" value="1"/>
</dbReference>
<dbReference type="InterPro" id="IPR016169">
    <property type="entry name" value="FAD-bd_PCMH_sub2"/>
</dbReference>
<dbReference type="InterPro" id="IPR046342">
    <property type="entry name" value="CBS_dom_sf"/>
</dbReference>
<dbReference type="SUPFAM" id="SSF54631">
    <property type="entry name" value="CBS-domain pair"/>
    <property type="match status" value="1"/>
</dbReference>
<evidence type="ECO:0000259" key="10">
    <source>
        <dbReference type="PROSITE" id="PS51371"/>
    </source>
</evidence>
<dbReference type="PANTHER" id="PTHR22777">
    <property type="entry name" value="HEMOLYSIN-RELATED"/>
    <property type="match status" value="1"/>
</dbReference>
<dbReference type="Gene3D" id="3.10.580.10">
    <property type="entry name" value="CBS-domain"/>
    <property type="match status" value="1"/>
</dbReference>
<evidence type="ECO:0000256" key="5">
    <source>
        <dbReference type="ARBA" id="ARBA00023122"/>
    </source>
</evidence>
<feature type="transmembrane region" description="Helical" evidence="9">
    <location>
        <begin position="95"/>
        <end position="118"/>
    </location>
</feature>
<dbReference type="CDD" id="cd04590">
    <property type="entry name" value="CBS_pair_CorC_HlyC_assoc"/>
    <property type="match status" value="1"/>
</dbReference>
<organism evidence="12">
    <name type="scientific">Vibrio chaetopteri</name>
    <dbReference type="NCBI Taxonomy" id="3016528"/>
    <lineage>
        <taxon>Bacteria</taxon>
        <taxon>Pseudomonadati</taxon>
        <taxon>Pseudomonadota</taxon>
        <taxon>Gammaproteobacteria</taxon>
        <taxon>Vibrionales</taxon>
        <taxon>Vibrionaceae</taxon>
        <taxon>Vibrio</taxon>
    </lineage>
</organism>
<feature type="domain" description="CBS" evidence="10">
    <location>
        <begin position="214"/>
        <end position="275"/>
    </location>
</feature>
<dbReference type="RefSeq" id="WP_353498601.1">
    <property type="nucleotide sequence ID" value="NZ_CP115920.1"/>
</dbReference>
<keyword evidence="3" id="KW-0677">Repeat</keyword>
<evidence type="ECO:0000256" key="4">
    <source>
        <dbReference type="ARBA" id="ARBA00022989"/>
    </source>
</evidence>
<dbReference type="InterPro" id="IPR044751">
    <property type="entry name" value="Ion_transp-like_CBS"/>
</dbReference>
<gene>
    <name evidence="12" type="ORF">PG915_07740</name>
</gene>
<dbReference type="InterPro" id="IPR036318">
    <property type="entry name" value="FAD-bd_PCMH-like_sf"/>
</dbReference>
<dbReference type="Gene3D" id="3.30.465.10">
    <property type="match status" value="1"/>
</dbReference>
<dbReference type="KEGG" id="vck:PG915_07740"/>
<evidence type="ECO:0000256" key="9">
    <source>
        <dbReference type="SAM" id="Phobius"/>
    </source>
</evidence>
<proteinExistence type="predicted"/>
<dbReference type="EMBL" id="CP115920">
    <property type="protein sequence ID" value="XCD17406.1"/>
    <property type="molecule type" value="Genomic_DNA"/>
</dbReference>
<sequence length="431" mass="47733">MDILILFGLIALNGLFAMSEIALVAAKGSRLRMLADHHGAAQVALKLKDDPTIFLSTIQIGITAIGILSGIWGEAVLSAPIMHWLVSIGVEPELASLLATTGVVLVITYFAIVVGELVPKRIAQNNAERIALVVAYPIHWLSIATKPFVLLLTLSTNLMLKLLGQKNNNSDTVTEEDIVALVKEGSESGVIEHQEQEMIANLLQLNDRFVTSLMTPRCDIHYLDIDQPLAEILKDLRQTKHSVWPVCRGGLDNLIGTISSKVLLDEYSELSIGRLVKLLRKPRFVPESMKGLSLLSYMQQTSCEMTFLVDEYGDIQGLVTHHDLLTSIAGELAMTTQHIWARKCKDGSWQLDGLIPIAVFKSKLNISELEGEGSEGFQTLNGFLTWLSGRLPEEGEAIYYQRFVFEVMSVKNNRITQVKVHEVVLEQEGEH</sequence>
<dbReference type="Pfam" id="PF03471">
    <property type="entry name" value="CorC_HlyC"/>
    <property type="match status" value="1"/>
</dbReference>
<accession>A0AAU8BN81</accession>
<keyword evidence="5 7" id="KW-0129">CBS domain</keyword>
<keyword evidence="6 8" id="KW-0472">Membrane</keyword>
<evidence type="ECO:0000313" key="12">
    <source>
        <dbReference type="EMBL" id="XCD17406.1"/>
    </source>
</evidence>
<keyword evidence="2 8" id="KW-0812">Transmembrane</keyword>
<feature type="domain" description="CNNM transmembrane" evidence="11">
    <location>
        <begin position="1"/>
        <end position="195"/>
    </location>
</feature>
<evidence type="ECO:0000256" key="6">
    <source>
        <dbReference type="ARBA" id="ARBA00023136"/>
    </source>
</evidence>
<keyword evidence="4 8" id="KW-1133">Transmembrane helix</keyword>
<name>A0AAU8BN81_9VIBR</name>
<comment type="subcellular location">
    <subcellularLocation>
        <location evidence="1">Membrane</location>
        <topology evidence="1">Multi-pass membrane protein</topology>
    </subcellularLocation>
</comment>
<feature type="domain" description="CBS" evidence="10">
    <location>
        <begin position="278"/>
        <end position="334"/>
    </location>
</feature>
<evidence type="ECO:0000256" key="1">
    <source>
        <dbReference type="ARBA" id="ARBA00004141"/>
    </source>
</evidence>
<dbReference type="Pfam" id="PF00571">
    <property type="entry name" value="CBS"/>
    <property type="match status" value="1"/>
</dbReference>
<dbReference type="SMART" id="SM01091">
    <property type="entry name" value="CorC_HlyC"/>
    <property type="match status" value="1"/>
</dbReference>
<dbReference type="Pfam" id="PF01595">
    <property type="entry name" value="CNNM"/>
    <property type="match status" value="1"/>
</dbReference>
<dbReference type="InterPro" id="IPR005170">
    <property type="entry name" value="Transptr-assoc_dom"/>
</dbReference>
<dbReference type="PROSITE" id="PS51371">
    <property type="entry name" value="CBS"/>
    <property type="match status" value="2"/>
</dbReference>
<dbReference type="InterPro" id="IPR000644">
    <property type="entry name" value="CBS_dom"/>
</dbReference>
<dbReference type="PROSITE" id="PS51846">
    <property type="entry name" value="CNNM"/>
    <property type="match status" value="1"/>
</dbReference>
<protein>
    <submittedName>
        <fullName evidence="12">Hemolysin family protein</fullName>
    </submittedName>
</protein>
<evidence type="ECO:0000256" key="8">
    <source>
        <dbReference type="PROSITE-ProRule" id="PRU01193"/>
    </source>
</evidence>
<dbReference type="SUPFAM" id="SSF56176">
    <property type="entry name" value="FAD-binding/transporter-associated domain-like"/>
    <property type="match status" value="1"/>
</dbReference>
<dbReference type="InterPro" id="IPR002550">
    <property type="entry name" value="CNNM"/>
</dbReference>
<feature type="transmembrane region" description="Helical" evidence="9">
    <location>
        <begin position="130"/>
        <end position="154"/>
    </location>
</feature>
<reference evidence="12" key="1">
    <citation type="submission" date="2023-01" db="EMBL/GenBank/DDBJ databases">
        <title>Vibrio sp. CB1-14 genome sequencing.</title>
        <authorList>
            <person name="Otstavnykh N."/>
            <person name="Isaeva M."/>
            <person name="Meleshko D."/>
        </authorList>
    </citation>
    <scope>NUCLEOTIDE SEQUENCE</scope>
    <source>
        <strain evidence="12">CB1-14</strain>
    </source>
</reference>
<evidence type="ECO:0000256" key="2">
    <source>
        <dbReference type="ARBA" id="ARBA00022692"/>
    </source>
</evidence>
<feature type="transmembrane region" description="Helical" evidence="9">
    <location>
        <begin position="53"/>
        <end position="75"/>
    </location>
</feature>
<evidence type="ECO:0000256" key="7">
    <source>
        <dbReference type="PROSITE-ProRule" id="PRU00703"/>
    </source>
</evidence>
<feature type="transmembrane region" description="Helical" evidence="9">
    <location>
        <begin position="6"/>
        <end position="26"/>
    </location>
</feature>
<evidence type="ECO:0000259" key="11">
    <source>
        <dbReference type="PROSITE" id="PS51846"/>
    </source>
</evidence>
<evidence type="ECO:0000256" key="3">
    <source>
        <dbReference type="ARBA" id="ARBA00022737"/>
    </source>
</evidence>
<dbReference type="GO" id="GO:0050660">
    <property type="term" value="F:flavin adenine dinucleotide binding"/>
    <property type="evidence" value="ECO:0007669"/>
    <property type="project" value="InterPro"/>
</dbReference>
<dbReference type="AlphaFoldDB" id="A0AAU8BN81"/>
<dbReference type="GO" id="GO:0005886">
    <property type="term" value="C:plasma membrane"/>
    <property type="evidence" value="ECO:0007669"/>
    <property type="project" value="TreeGrafter"/>
</dbReference>